<dbReference type="PATRIC" id="fig|1300348.6.peg.2327"/>
<reference evidence="3 5" key="2">
    <citation type="submission" date="2016-10" db="EMBL/GenBank/DDBJ databases">
        <authorList>
            <person name="Varghese N."/>
            <person name="Submissions S."/>
        </authorList>
    </citation>
    <scope>NUCLEOTIDE SEQUENCE [LARGE SCALE GENOMIC DNA]</scope>
    <source>
        <strain evidence="3 5">DSW-5</strain>
    </source>
</reference>
<dbReference type="EMBL" id="LGBR01000001">
    <property type="protein sequence ID" value="KOY52766.1"/>
    <property type="molecule type" value="Genomic_DNA"/>
</dbReference>
<gene>
    <name evidence="2" type="ORF">I602_2326</name>
    <name evidence="3" type="ORF">SAMN05444353_2101</name>
</gene>
<evidence type="ECO:0000256" key="1">
    <source>
        <dbReference type="SAM" id="Phobius"/>
    </source>
</evidence>
<dbReference type="Proteomes" id="UP000037716">
    <property type="component" value="Unassembled WGS sequence"/>
</dbReference>
<protein>
    <submittedName>
        <fullName evidence="2">Membrane protein</fullName>
    </submittedName>
</protein>
<evidence type="ECO:0000313" key="2">
    <source>
        <dbReference type="EMBL" id="KOY52766.1"/>
    </source>
</evidence>
<dbReference type="RefSeq" id="WP_053974842.1">
    <property type="nucleotide sequence ID" value="NZ_FNUE01000002.1"/>
</dbReference>
<dbReference type="OrthoDB" id="709028at2"/>
<feature type="transmembrane region" description="Helical" evidence="1">
    <location>
        <begin position="165"/>
        <end position="189"/>
    </location>
</feature>
<accession>A0A0M9CHV6</accession>
<dbReference type="EMBL" id="FNUE01000002">
    <property type="protein sequence ID" value="SEE51964.1"/>
    <property type="molecule type" value="Genomic_DNA"/>
</dbReference>
<comment type="caution">
    <text evidence="2">The sequence shown here is derived from an EMBL/GenBank/DDBJ whole genome shotgun (WGS) entry which is preliminary data.</text>
</comment>
<organism evidence="2 4">
    <name type="scientific">Polaribacter dokdonensis DSW-5</name>
    <dbReference type="NCBI Taxonomy" id="1300348"/>
    <lineage>
        <taxon>Bacteria</taxon>
        <taxon>Pseudomonadati</taxon>
        <taxon>Bacteroidota</taxon>
        <taxon>Flavobacteriia</taxon>
        <taxon>Flavobacteriales</taxon>
        <taxon>Flavobacteriaceae</taxon>
    </lineage>
</organism>
<keyword evidence="5" id="KW-1185">Reference proteome</keyword>
<name>A0A0M9CHV6_9FLAO</name>
<dbReference type="Proteomes" id="UP000183071">
    <property type="component" value="Unassembled WGS sequence"/>
</dbReference>
<feature type="transmembrane region" description="Helical" evidence="1">
    <location>
        <begin position="123"/>
        <end position="145"/>
    </location>
</feature>
<dbReference type="AlphaFoldDB" id="A0A0M9CHV6"/>
<keyword evidence="1" id="KW-0472">Membrane</keyword>
<evidence type="ECO:0000313" key="4">
    <source>
        <dbReference type="Proteomes" id="UP000037716"/>
    </source>
</evidence>
<feature type="transmembrane region" description="Helical" evidence="1">
    <location>
        <begin position="75"/>
        <end position="95"/>
    </location>
</feature>
<keyword evidence="1" id="KW-1133">Transmembrane helix</keyword>
<reference evidence="2 4" key="1">
    <citation type="submission" date="2015-07" db="EMBL/GenBank/DDBJ databases">
        <title>Genome of Polaribacter dokdonenesis DSW-5, isolated from seawater off Dokdo in Korea.</title>
        <authorList>
            <person name="Yoon K."/>
            <person name="Song J.Y."/>
            <person name="Kim J.F."/>
        </authorList>
    </citation>
    <scope>NUCLEOTIDE SEQUENCE [LARGE SCALE GENOMIC DNA]</scope>
    <source>
        <strain evidence="2 4">DSW-5</strain>
    </source>
</reference>
<sequence>MDVLDNYKKAWENQPEESNKLSSVEIYKMAHSRSSSIVKWIFIIGILEFIFWTAINLTIPDSFYKVYEDLELMGFLNFFMVLHYVIIAIFLFLFYKNFRRVSLVDNTKNLINRILKIRKTVKYYVFYNLATVFLGSIILNIVMFSDNNKLMKVMNPDNLALDMQQVITITVISQIIALVIILVLLWLFYKLVYGILLRKLNKNYKELVKLTDN</sequence>
<evidence type="ECO:0000313" key="3">
    <source>
        <dbReference type="EMBL" id="SEE51964.1"/>
    </source>
</evidence>
<keyword evidence="1" id="KW-0812">Transmembrane</keyword>
<evidence type="ECO:0000313" key="5">
    <source>
        <dbReference type="Proteomes" id="UP000183071"/>
    </source>
</evidence>
<feature type="transmembrane region" description="Helical" evidence="1">
    <location>
        <begin position="37"/>
        <end position="55"/>
    </location>
</feature>
<dbReference type="STRING" id="1300348.I602_2326"/>
<proteinExistence type="predicted"/>